<protein>
    <submittedName>
        <fullName evidence="2">Lysozyme inhibitor LprI family protein</fullName>
    </submittedName>
</protein>
<reference evidence="2 3" key="1">
    <citation type="submission" date="2024-05" db="EMBL/GenBank/DDBJ databases">
        <title>Sphingomonas sp. HF-S3 16S ribosomal RNA gene Genome sequencing and assembly.</title>
        <authorList>
            <person name="Lee H."/>
        </authorList>
    </citation>
    <scope>NUCLEOTIDE SEQUENCE [LARGE SCALE GENOMIC DNA]</scope>
    <source>
        <strain evidence="2 3">HF-S3</strain>
    </source>
</reference>
<comment type="caution">
    <text evidence="2">The sequence shown here is derived from an EMBL/GenBank/DDBJ whole genome shotgun (WGS) entry which is preliminary data.</text>
</comment>
<dbReference type="RefSeq" id="WP_346248313.1">
    <property type="nucleotide sequence ID" value="NZ_JBDIZK010000013.1"/>
</dbReference>
<dbReference type="Proteomes" id="UP001427805">
    <property type="component" value="Unassembled WGS sequence"/>
</dbReference>
<evidence type="ECO:0000259" key="1">
    <source>
        <dbReference type="Pfam" id="PF07007"/>
    </source>
</evidence>
<accession>A0ABV0BER0</accession>
<evidence type="ECO:0000313" key="2">
    <source>
        <dbReference type="EMBL" id="MEN3749271.1"/>
    </source>
</evidence>
<gene>
    <name evidence="2" type="ORF">TPR58_19010</name>
</gene>
<dbReference type="Pfam" id="PF07007">
    <property type="entry name" value="LprI"/>
    <property type="match status" value="1"/>
</dbReference>
<keyword evidence="3" id="KW-1185">Reference proteome</keyword>
<dbReference type="InterPro" id="IPR009739">
    <property type="entry name" value="LprI-like_N"/>
</dbReference>
<organism evidence="2 3">
    <name type="scientific">Sphingomonas rustica</name>
    <dbReference type="NCBI Taxonomy" id="3103142"/>
    <lineage>
        <taxon>Bacteria</taxon>
        <taxon>Pseudomonadati</taxon>
        <taxon>Pseudomonadota</taxon>
        <taxon>Alphaproteobacteria</taxon>
        <taxon>Sphingomonadales</taxon>
        <taxon>Sphingomonadaceae</taxon>
        <taxon>Sphingomonas</taxon>
    </lineage>
</organism>
<feature type="domain" description="Lysozyme inhibitor LprI-like N-terminal" evidence="1">
    <location>
        <begin position="41"/>
        <end position="141"/>
    </location>
</feature>
<evidence type="ECO:0000313" key="3">
    <source>
        <dbReference type="Proteomes" id="UP001427805"/>
    </source>
</evidence>
<dbReference type="EMBL" id="JBDIZK010000013">
    <property type="protein sequence ID" value="MEN3749271.1"/>
    <property type="molecule type" value="Genomic_DNA"/>
</dbReference>
<name>A0ABV0BER0_9SPHN</name>
<sequence length="153" mass="16046">MNLLLPSLLILAAAGQPASGQTSRAAAQDSGQADPAWLAQCMKENGSTLGMAKCMVDHRSALQEQQKALLTRIGGRLAGKGPEGTDYKAAAASLAEAQKHWEAFIGADCDIVGSVFGYGTAQGLAGEDCVINHYRARNDQLRELEANYLTPAG</sequence>
<dbReference type="Gene3D" id="1.20.1270.180">
    <property type="match status" value="1"/>
</dbReference>
<proteinExistence type="predicted"/>